<feature type="compositionally biased region" description="Polar residues" evidence="11">
    <location>
        <begin position="136"/>
        <end position="169"/>
    </location>
</feature>
<dbReference type="SUPFAM" id="SSF56204">
    <property type="entry name" value="Hect, E3 ligase catalytic domain"/>
    <property type="match status" value="1"/>
</dbReference>
<dbReference type="GO" id="GO:0005737">
    <property type="term" value="C:cytoplasm"/>
    <property type="evidence" value="ECO:0007669"/>
    <property type="project" value="TreeGrafter"/>
</dbReference>
<comment type="similarity">
    <text evidence="8">Belongs to the UPL family. TOM1/PTR1 subfamily.</text>
</comment>
<feature type="compositionally biased region" description="Low complexity" evidence="11">
    <location>
        <begin position="23"/>
        <end position="59"/>
    </location>
</feature>
<dbReference type="GO" id="GO:0006511">
    <property type="term" value="P:ubiquitin-dependent protein catabolic process"/>
    <property type="evidence" value="ECO:0007669"/>
    <property type="project" value="InterPro"/>
</dbReference>
<dbReference type="AlphaFoldDB" id="A0A316UA83"/>
<proteinExistence type="inferred from homology"/>
<feature type="domain" description="HECT" evidence="12">
    <location>
        <begin position="361"/>
        <end position="687"/>
    </location>
</feature>
<feature type="region of interest" description="Disordered" evidence="11">
    <location>
        <begin position="1"/>
        <end position="191"/>
    </location>
</feature>
<evidence type="ECO:0000259" key="12">
    <source>
        <dbReference type="PROSITE" id="PS50237"/>
    </source>
</evidence>
<evidence type="ECO:0000256" key="6">
    <source>
        <dbReference type="ARBA" id="ARBA00022737"/>
    </source>
</evidence>
<dbReference type="FunFam" id="3.90.1750.10:FF:000026">
    <property type="entry name" value="E3 ubiquitin-protein ligase HACE1"/>
    <property type="match status" value="1"/>
</dbReference>
<evidence type="ECO:0000313" key="13">
    <source>
        <dbReference type="EMBL" id="PWN22157.1"/>
    </source>
</evidence>
<dbReference type="InterPro" id="IPR050409">
    <property type="entry name" value="E3_ubiq-protein_ligase"/>
</dbReference>
<dbReference type="Pfam" id="PF00632">
    <property type="entry name" value="HECT"/>
    <property type="match status" value="1"/>
</dbReference>
<accession>A0A316UA83</accession>
<dbReference type="FunFam" id="3.30.2160.10:FF:000001">
    <property type="entry name" value="E3 ubiquitin-protein ligase NEDD4-like"/>
    <property type="match status" value="1"/>
</dbReference>
<dbReference type="PANTHER" id="PTHR11254:SF67">
    <property type="entry name" value="E3 UBIQUITIN-PROTEIN LIGASE HUWE1"/>
    <property type="match status" value="1"/>
</dbReference>
<dbReference type="Gene3D" id="3.30.2410.10">
    <property type="entry name" value="Hect, E3 ligase catalytic domain"/>
    <property type="match status" value="1"/>
</dbReference>
<evidence type="ECO:0000256" key="9">
    <source>
        <dbReference type="PIRSR" id="PIRSR001569-1"/>
    </source>
</evidence>
<feature type="compositionally biased region" description="Basic and acidic residues" evidence="11">
    <location>
        <begin position="170"/>
        <end position="191"/>
    </location>
</feature>
<dbReference type="SMART" id="SM00119">
    <property type="entry name" value="HECTc"/>
    <property type="match status" value="1"/>
</dbReference>
<reference evidence="13 14" key="1">
    <citation type="journal article" date="2018" name="Mol. Biol. Evol.">
        <title>Broad Genomic Sampling Reveals a Smut Pathogenic Ancestry of the Fungal Clade Ustilaginomycotina.</title>
        <authorList>
            <person name="Kijpornyongpan T."/>
            <person name="Mondo S.J."/>
            <person name="Barry K."/>
            <person name="Sandor L."/>
            <person name="Lee J."/>
            <person name="Lipzen A."/>
            <person name="Pangilinan J."/>
            <person name="LaButti K."/>
            <person name="Hainaut M."/>
            <person name="Henrissat B."/>
            <person name="Grigoriev I.V."/>
            <person name="Spatafora J.W."/>
            <person name="Aime M.C."/>
        </authorList>
    </citation>
    <scope>NUCLEOTIDE SEQUENCE [LARGE SCALE GENOMIC DNA]</scope>
    <source>
        <strain evidence="13 14">MCA 4718</strain>
    </source>
</reference>
<organism evidence="13 14">
    <name type="scientific">Pseudomicrostroma glucosiphilum</name>
    <dbReference type="NCBI Taxonomy" id="1684307"/>
    <lineage>
        <taxon>Eukaryota</taxon>
        <taxon>Fungi</taxon>
        <taxon>Dikarya</taxon>
        <taxon>Basidiomycota</taxon>
        <taxon>Ustilaginomycotina</taxon>
        <taxon>Exobasidiomycetes</taxon>
        <taxon>Microstromatales</taxon>
        <taxon>Microstromatales incertae sedis</taxon>
        <taxon>Pseudomicrostroma</taxon>
    </lineage>
</organism>
<comment type="pathway">
    <text evidence="2">Protein modification; protein ubiquitination.</text>
</comment>
<name>A0A316UA83_9BASI</name>
<evidence type="ECO:0000256" key="11">
    <source>
        <dbReference type="SAM" id="MobiDB-lite"/>
    </source>
</evidence>
<evidence type="ECO:0000256" key="7">
    <source>
        <dbReference type="ARBA" id="ARBA00022786"/>
    </source>
</evidence>
<evidence type="ECO:0000256" key="5">
    <source>
        <dbReference type="ARBA" id="ARBA00022679"/>
    </source>
</evidence>
<evidence type="ECO:0000256" key="4">
    <source>
        <dbReference type="ARBA" id="ARBA00022553"/>
    </source>
</evidence>
<keyword evidence="7 10" id="KW-0833">Ubl conjugation pathway</keyword>
<dbReference type="Gene3D" id="3.90.1750.10">
    <property type="entry name" value="Hect, E3 ligase catalytic domains"/>
    <property type="match status" value="1"/>
</dbReference>
<gene>
    <name evidence="13" type="ORF">BCV69DRAFT_281161</name>
</gene>
<feature type="compositionally biased region" description="Polar residues" evidence="11">
    <location>
        <begin position="1"/>
        <end position="10"/>
    </location>
</feature>
<evidence type="ECO:0000256" key="1">
    <source>
        <dbReference type="ARBA" id="ARBA00000885"/>
    </source>
</evidence>
<comment type="catalytic activity">
    <reaction evidence="1">
        <text>S-ubiquitinyl-[E2 ubiquitin-conjugating enzyme]-L-cysteine + [acceptor protein]-L-lysine = [E2 ubiquitin-conjugating enzyme]-L-cysteine + N(6)-ubiquitinyl-[acceptor protein]-L-lysine.</text>
        <dbReference type="EC" id="2.3.2.26"/>
    </reaction>
</comment>
<dbReference type="FunFam" id="3.30.2410.10:FF:000001">
    <property type="entry name" value="E3 ubiquitin-protein ligase NEDD4-like"/>
    <property type="match status" value="1"/>
</dbReference>
<dbReference type="EC" id="2.3.2.26" evidence="3"/>
<protein>
    <recommendedName>
        <fullName evidence="3">HECT-type E3 ubiquitin transferase</fullName>
        <ecNumber evidence="3">2.3.2.26</ecNumber>
    </recommendedName>
</protein>
<dbReference type="GO" id="GO:0061630">
    <property type="term" value="F:ubiquitin protein ligase activity"/>
    <property type="evidence" value="ECO:0007669"/>
    <property type="project" value="UniProtKB-EC"/>
</dbReference>
<sequence>MPNTPPQEGSNGLPPFSTIINVPTGGLPGLALPSSSASSQPGPSNSASASAPASADVPSLRPPPAISSIADSMAEEDAEIPVPAETRSGSDSRASPGPVLNAQEGLGGALAGPDLQMINLSQSTQAEAPALGPPSTADTAQQPPSQPLSTDPQGSGSSAHPTAPMSMQTEIRKAENEQVESEKSRKKKEDEEKLAQIYEGLDFDGLWSKLSESLSRMEDDSSAAMILLPLIESLMVVSKHVATPEAAFALENTSARGSVSPVTETRPPPKTPREVMSENFFTFTERHRKILNTMVRANPSLMSGSFSLLVHNPKVLDFDNKRNYFTQQLHKGRREHYTNLNLSVRRQYVFSDSFHYFARHNGPEIKHGKLNVRFYNEEGVDAGGVTREWFQVLARAMFNPDYALFAPCAADRTTYQPNRASEINPDHLAFFKFVGRVIGKAIYDGRLLDAYFTRSFYKHILGKNVDYRDLEAVDPEYFKSLEWMLQNDITEVLDLTFSVDNEEFGETQVIELKPNGQNIAVTEENKMEYVKLVTEQRLTLSIRKQIDAFLEGFHDVIPRSLIRIFSETELELLISGLPDIDVDEWRNNTELHGYSQSDAVITWFWRAVRSFDQETRAKLLQFITGTSKVPLEGFGHLQGVSGDQRTNIHKTYGSDRLPAAHTCFNQLDLPVYESFEHLKKSVLLAIN</sequence>
<evidence type="ECO:0000313" key="14">
    <source>
        <dbReference type="Proteomes" id="UP000245942"/>
    </source>
</evidence>
<dbReference type="InterPro" id="IPR035983">
    <property type="entry name" value="Hect_E3_ubiquitin_ligase"/>
</dbReference>
<dbReference type="Gene3D" id="3.30.2160.10">
    <property type="entry name" value="Hect, E3 ligase catalytic domain"/>
    <property type="match status" value="1"/>
</dbReference>
<dbReference type="RefSeq" id="XP_025349317.1">
    <property type="nucleotide sequence ID" value="XM_025491875.1"/>
</dbReference>
<keyword evidence="5" id="KW-0808">Transferase</keyword>
<dbReference type="STRING" id="1684307.A0A316UA83"/>
<evidence type="ECO:0000256" key="10">
    <source>
        <dbReference type="PROSITE-ProRule" id="PRU00104"/>
    </source>
</evidence>
<feature type="non-terminal residue" evidence="13">
    <location>
        <position position="687"/>
    </location>
</feature>
<evidence type="ECO:0000256" key="8">
    <source>
        <dbReference type="ARBA" id="ARBA00034494"/>
    </source>
</evidence>
<feature type="active site" description="Glycyl thioester intermediate" evidence="9 10">
    <location>
        <position position="663"/>
    </location>
</feature>
<dbReference type="Proteomes" id="UP000245942">
    <property type="component" value="Unassembled WGS sequence"/>
</dbReference>
<evidence type="ECO:0000256" key="3">
    <source>
        <dbReference type="ARBA" id="ARBA00012485"/>
    </source>
</evidence>
<dbReference type="CDD" id="cd00078">
    <property type="entry name" value="HECTc"/>
    <property type="match status" value="1"/>
</dbReference>
<dbReference type="FunFam" id="3.90.1750.10:FF:000003">
    <property type="entry name" value="E3 ubiquitin-protein ligase UPL1"/>
    <property type="match status" value="1"/>
</dbReference>
<dbReference type="GO" id="GO:0005634">
    <property type="term" value="C:nucleus"/>
    <property type="evidence" value="ECO:0007669"/>
    <property type="project" value="TreeGrafter"/>
</dbReference>
<dbReference type="PANTHER" id="PTHR11254">
    <property type="entry name" value="HECT DOMAIN UBIQUITIN-PROTEIN LIGASE"/>
    <property type="match status" value="1"/>
</dbReference>
<keyword evidence="4" id="KW-0597">Phosphoprotein</keyword>
<dbReference type="GO" id="GO:0000209">
    <property type="term" value="P:protein polyubiquitination"/>
    <property type="evidence" value="ECO:0007669"/>
    <property type="project" value="TreeGrafter"/>
</dbReference>
<dbReference type="EMBL" id="KZ819323">
    <property type="protein sequence ID" value="PWN22157.1"/>
    <property type="molecule type" value="Genomic_DNA"/>
</dbReference>
<keyword evidence="6" id="KW-0677">Repeat</keyword>
<dbReference type="InterPro" id="IPR000569">
    <property type="entry name" value="HECT_dom"/>
</dbReference>
<dbReference type="OrthoDB" id="8068875at2759"/>
<evidence type="ECO:0000256" key="2">
    <source>
        <dbReference type="ARBA" id="ARBA00004906"/>
    </source>
</evidence>
<keyword evidence="14" id="KW-1185">Reference proteome</keyword>
<dbReference type="GeneID" id="37013609"/>
<dbReference type="PROSITE" id="PS50237">
    <property type="entry name" value="HECT"/>
    <property type="match status" value="1"/>
</dbReference>